<feature type="region of interest" description="Disordered" evidence="1">
    <location>
        <begin position="1"/>
        <end position="20"/>
    </location>
</feature>
<dbReference type="Proteomes" id="UP001362999">
    <property type="component" value="Unassembled WGS sequence"/>
</dbReference>
<feature type="compositionally biased region" description="Polar residues" evidence="1">
    <location>
        <begin position="1"/>
        <end position="11"/>
    </location>
</feature>
<comment type="caution">
    <text evidence="2">The sequence shown here is derived from an EMBL/GenBank/DDBJ whole genome shotgun (WGS) entry which is preliminary data.</text>
</comment>
<accession>A0AAV9ZBU1</accession>
<dbReference type="AlphaFoldDB" id="A0AAV9ZBU1"/>
<gene>
    <name evidence="2" type="ORF">R3P38DRAFT_3122681</name>
</gene>
<evidence type="ECO:0000256" key="1">
    <source>
        <dbReference type="SAM" id="MobiDB-lite"/>
    </source>
</evidence>
<reference evidence="2 3" key="1">
    <citation type="journal article" date="2024" name="J Genomics">
        <title>Draft genome sequencing and assembly of Favolaschia claudopus CIRM-BRFM 2984 isolated from oak limbs.</title>
        <authorList>
            <person name="Navarro D."/>
            <person name="Drula E."/>
            <person name="Chaduli D."/>
            <person name="Cazenave R."/>
            <person name="Ahrendt S."/>
            <person name="Wang J."/>
            <person name="Lipzen A."/>
            <person name="Daum C."/>
            <person name="Barry K."/>
            <person name="Grigoriev I.V."/>
            <person name="Favel A."/>
            <person name="Rosso M.N."/>
            <person name="Martin F."/>
        </authorList>
    </citation>
    <scope>NUCLEOTIDE SEQUENCE [LARGE SCALE GENOMIC DNA]</scope>
    <source>
        <strain evidence="2 3">CIRM-BRFM 2984</strain>
    </source>
</reference>
<proteinExistence type="predicted"/>
<sequence length="252" mass="26186">MDADIQPQTPNACVDGNPSEPQSSITLSSCSAMLLGDIEDEASQGPGFQHHGAGEEFSLNSLSSSMAQQISTSSRLSLEAETSLNPSQWSLVSPSTLNEIPIGQNLSSFSLDRLTIELIHESEDVQLHQMGEGSDQHSLHSWVETTSTSFYRVGNGTCSSFYFAEPEDQEDDVPLGSGLSSGLPITVDHLSIGSISGGVGGGGGQGGRDGGNGGIGAGPQLTISDGVNTLNINLNGGTLYLHTETVRTVYSG</sequence>
<feature type="region of interest" description="Disordered" evidence="1">
    <location>
        <begin position="198"/>
        <end position="217"/>
    </location>
</feature>
<keyword evidence="3" id="KW-1185">Reference proteome</keyword>
<evidence type="ECO:0000313" key="3">
    <source>
        <dbReference type="Proteomes" id="UP001362999"/>
    </source>
</evidence>
<dbReference type="EMBL" id="JAWWNJ010000166">
    <property type="protein sequence ID" value="KAK6977651.1"/>
    <property type="molecule type" value="Genomic_DNA"/>
</dbReference>
<evidence type="ECO:0000313" key="2">
    <source>
        <dbReference type="EMBL" id="KAK6977651.1"/>
    </source>
</evidence>
<protein>
    <submittedName>
        <fullName evidence="2">Uncharacterized protein</fullName>
    </submittedName>
</protein>
<name>A0AAV9ZBU1_9AGAR</name>
<organism evidence="2 3">
    <name type="scientific">Favolaschia claudopus</name>
    <dbReference type="NCBI Taxonomy" id="2862362"/>
    <lineage>
        <taxon>Eukaryota</taxon>
        <taxon>Fungi</taxon>
        <taxon>Dikarya</taxon>
        <taxon>Basidiomycota</taxon>
        <taxon>Agaricomycotina</taxon>
        <taxon>Agaricomycetes</taxon>
        <taxon>Agaricomycetidae</taxon>
        <taxon>Agaricales</taxon>
        <taxon>Marasmiineae</taxon>
        <taxon>Mycenaceae</taxon>
        <taxon>Favolaschia</taxon>
    </lineage>
</organism>